<dbReference type="AlphaFoldDB" id="D2DSU7"/>
<accession>D2DSU7</accession>
<dbReference type="EMBL" id="FJ774786">
    <property type="protein sequence ID" value="ACY66507.1"/>
    <property type="molecule type" value="mRNA"/>
</dbReference>
<proteinExistence type="evidence at transcript level"/>
<evidence type="ECO:0000313" key="1">
    <source>
        <dbReference type="EMBL" id="ACY66507.1"/>
    </source>
</evidence>
<feature type="non-terminal residue" evidence="1">
    <location>
        <position position="1"/>
    </location>
</feature>
<organism evidence="1">
    <name type="scientific">Scylla paramamosain</name>
    <name type="common">Mud crab</name>
    <dbReference type="NCBI Taxonomy" id="85552"/>
    <lineage>
        <taxon>Eukaryota</taxon>
        <taxon>Metazoa</taxon>
        <taxon>Ecdysozoa</taxon>
        <taxon>Arthropoda</taxon>
        <taxon>Crustacea</taxon>
        <taxon>Multicrustacea</taxon>
        <taxon>Malacostraca</taxon>
        <taxon>Eumalacostraca</taxon>
        <taxon>Eucarida</taxon>
        <taxon>Decapoda</taxon>
        <taxon>Pleocyemata</taxon>
        <taxon>Brachyura</taxon>
        <taxon>Eubrachyura</taxon>
        <taxon>Portunoidea</taxon>
        <taxon>Portunidae</taxon>
        <taxon>Portuninae</taxon>
        <taxon>Scylla</taxon>
    </lineage>
</organism>
<reference evidence="1" key="1">
    <citation type="submission" date="2009-02" db="EMBL/GenBank/DDBJ databases">
        <title>Construction of SSH cDNA library from hemocytes of Scylla paramamosain LPS-challenged.</title>
        <authorList>
            <person name="Wang K.J."/>
            <person name="Chen F.Y."/>
            <person name="Bo J."/>
            <person name="Ren H.L."/>
        </authorList>
    </citation>
    <scope>NUCLEOTIDE SEQUENCE</scope>
</reference>
<name>D2DSU7_SCYPA</name>
<sequence length="47" mass="5436">YLFRNQAWMPTRGPARSRARVPWCWNPVTGTNSRPSAVVRGRVFFSV</sequence>
<protein>
    <submittedName>
        <fullName evidence="1">Uncharacterized protein</fullName>
    </submittedName>
</protein>